<accession>A0A1W1H4W0</accession>
<protein>
    <submittedName>
        <fullName evidence="4">Uncharacterized protein</fullName>
    </submittedName>
</protein>
<dbReference type="Gene3D" id="3.40.50.1460">
    <property type="match status" value="1"/>
</dbReference>
<feature type="chain" id="PRO_5010736228" evidence="1">
    <location>
        <begin position="20"/>
        <end position="460"/>
    </location>
</feature>
<evidence type="ECO:0000313" key="5">
    <source>
        <dbReference type="Proteomes" id="UP000191931"/>
    </source>
</evidence>
<proteinExistence type="predicted"/>
<dbReference type="InterPro" id="IPR025493">
    <property type="entry name" value="DUF4384"/>
</dbReference>
<dbReference type="PANTHER" id="PTHR48104:SF30">
    <property type="entry name" value="METACASPASE-1"/>
    <property type="match status" value="1"/>
</dbReference>
<dbReference type="InterPro" id="IPR011600">
    <property type="entry name" value="Pept_C14_caspase"/>
</dbReference>
<dbReference type="RefSeq" id="WP_080803828.1">
    <property type="nucleotide sequence ID" value="NZ_LT828545.1"/>
</dbReference>
<dbReference type="GO" id="GO:0005737">
    <property type="term" value="C:cytoplasm"/>
    <property type="evidence" value="ECO:0007669"/>
    <property type="project" value="TreeGrafter"/>
</dbReference>
<evidence type="ECO:0000259" key="3">
    <source>
        <dbReference type="Pfam" id="PF14326"/>
    </source>
</evidence>
<feature type="signal peptide" evidence="1">
    <location>
        <begin position="1"/>
        <end position="19"/>
    </location>
</feature>
<sequence length="460" mass="49705">MKKQIMLIFITLLTINAVAVSLFASQSKDINVLPVNHSNPFAIDVWIDKSAVNTGDFITVSFRASVNCYLVLVDHGSSGNMSIIYPNQFSGPDNYIQAGRVYTFPASDAGFKFRISGPAGEESILAYASLRSNTVAERLGLTRGISGFKSVNQKQFKDIVVEESRNSSSGEWATARRDFMVIGGSQGSGTIYQQPQSIQADELRPSPNAYSSIFLLSVGVSTGELRGCENDARDFARVMGRSLGVPTGNIKIISGESATLNGIRKGFEWARQNMDSKDMFIYYFSGHGSYIADNNGDEVDGYDEVLLPYGFNANDITTMIIDDELGQWLMKIPGNKKVAIIDACHSGTITKAVNNWKTKSYKGGVLGQGKPSASIVSKSGHGTGEFGQALLAATTDALQALEINGRGLFTFEMIKAIEGGAPDLNSAFKMSRARVLELSAKQQDPVITDPAGLSSKILFR</sequence>
<dbReference type="SUPFAM" id="SSF52129">
    <property type="entry name" value="Caspase-like"/>
    <property type="match status" value="1"/>
</dbReference>
<dbReference type="AlphaFoldDB" id="A0A1W1H4W0"/>
<reference evidence="4 5" key="1">
    <citation type="submission" date="2017-03" db="EMBL/GenBank/DDBJ databases">
        <authorList>
            <person name="Afonso C.L."/>
            <person name="Miller P.J."/>
            <person name="Scott M.A."/>
            <person name="Spackman E."/>
            <person name="Goraichik I."/>
            <person name="Dimitrov K.M."/>
            <person name="Suarez D.L."/>
            <person name="Swayne D.E."/>
        </authorList>
    </citation>
    <scope>NUCLEOTIDE SEQUENCE [LARGE SCALE GENOMIC DNA]</scope>
    <source>
        <strain evidence="4">PRJEB14757</strain>
    </source>
</reference>
<dbReference type="Pfam" id="PF14326">
    <property type="entry name" value="DUF4384"/>
    <property type="match status" value="1"/>
</dbReference>
<dbReference type="EMBL" id="FWEV01000005">
    <property type="protein sequence ID" value="SLM27484.1"/>
    <property type="molecule type" value="Genomic_DNA"/>
</dbReference>
<evidence type="ECO:0000256" key="1">
    <source>
        <dbReference type="SAM" id="SignalP"/>
    </source>
</evidence>
<name>A0A1W1H4W0_9BACT</name>
<dbReference type="OrthoDB" id="9759662at2"/>
<feature type="domain" description="DUF4384" evidence="3">
    <location>
        <begin position="53"/>
        <end position="130"/>
    </location>
</feature>
<dbReference type="STRING" id="1246637.MTBBW1_1020008"/>
<keyword evidence="1" id="KW-0732">Signal</keyword>
<dbReference type="PANTHER" id="PTHR48104">
    <property type="entry name" value="METACASPASE-4"/>
    <property type="match status" value="1"/>
</dbReference>
<organism evidence="4 5">
    <name type="scientific">Desulfamplus magnetovallimortis</name>
    <dbReference type="NCBI Taxonomy" id="1246637"/>
    <lineage>
        <taxon>Bacteria</taxon>
        <taxon>Pseudomonadati</taxon>
        <taxon>Thermodesulfobacteriota</taxon>
        <taxon>Desulfobacteria</taxon>
        <taxon>Desulfobacterales</taxon>
        <taxon>Desulfobacteraceae</taxon>
        <taxon>Desulfamplus</taxon>
    </lineage>
</organism>
<dbReference type="InterPro" id="IPR029030">
    <property type="entry name" value="Caspase-like_dom_sf"/>
</dbReference>
<evidence type="ECO:0000259" key="2">
    <source>
        <dbReference type="Pfam" id="PF00656"/>
    </source>
</evidence>
<dbReference type="Pfam" id="PF00656">
    <property type="entry name" value="Peptidase_C14"/>
    <property type="match status" value="1"/>
</dbReference>
<dbReference type="GO" id="GO:0006508">
    <property type="term" value="P:proteolysis"/>
    <property type="evidence" value="ECO:0007669"/>
    <property type="project" value="InterPro"/>
</dbReference>
<feature type="domain" description="Peptidase C14 caspase" evidence="2">
    <location>
        <begin position="223"/>
        <end position="448"/>
    </location>
</feature>
<evidence type="ECO:0000313" key="4">
    <source>
        <dbReference type="EMBL" id="SLM27484.1"/>
    </source>
</evidence>
<dbReference type="Proteomes" id="UP000191931">
    <property type="component" value="Unassembled WGS sequence"/>
</dbReference>
<gene>
    <name evidence="4" type="ORF">MTBBW1_1020008</name>
</gene>
<keyword evidence="5" id="KW-1185">Reference proteome</keyword>
<dbReference type="GO" id="GO:0004197">
    <property type="term" value="F:cysteine-type endopeptidase activity"/>
    <property type="evidence" value="ECO:0007669"/>
    <property type="project" value="InterPro"/>
</dbReference>
<dbReference type="InterPro" id="IPR050452">
    <property type="entry name" value="Metacaspase"/>
</dbReference>